<reference evidence="1 2" key="1">
    <citation type="submission" date="2015-09" db="EMBL/GenBank/DDBJ databases">
        <title>Genome announcement of multiple Pseudomonas syringae strains.</title>
        <authorList>
            <person name="Thakur S."/>
            <person name="Wang P.W."/>
            <person name="Gong Y."/>
            <person name="Weir B.S."/>
            <person name="Guttman D.S."/>
        </authorList>
    </citation>
    <scope>NUCLEOTIDE SEQUENCE [LARGE SCALE GENOMIC DNA]</scope>
    <source>
        <strain evidence="1 2">ICMP9419</strain>
    </source>
</reference>
<dbReference type="AlphaFoldDB" id="A0A0P9N780"/>
<gene>
    <name evidence="1" type="ORF">ALO79_200267</name>
</gene>
<sequence>MHQVGEYRADLVHPLAQLVHIRTCNGDVQVTDLRVGVGRQGAVLALGTGVGFLAGVAEQVQGVDLDLLAQSRLTHFGFVHLRGGKGIVLAQGTGVGNEQDQAPAITGPVHALHRFHDPGKRILVERMAGHR</sequence>
<name>A0A0P9N780_PSESX</name>
<accession>A0A0P9N780</accession>
<comment type="caution">
    <text evidence="1">The sequence shown here is derived from an EMBL/GenBank/DDBJ whole genome shotgun (WGS) entry which is preliminary data.</text>
</comment>
<protein>
    <submittedName>
        <fullName evidence="1">Uncharacterized protein</fullName>
    </submittedName>
</protein>
<organism evidence="1 2">
    <name type="scientific">Pseudomonas syringae pv. castaneae</name>
    <dbReference type="NCBI Taxonomy" id="264450"/>
    <lineage>
        <taxon>Bacteria</taxon>
        <taxon>Pseudomonadati</taxon>
        <taxon>Pseudomonadota</taxon>
        <taxon>Gammaproteobacteria</taxon>
        <taxon>Pseudomonadales</taxon>
        <taxon>Pseudomonadaceae</taxon>
        <taxon>Pseudomonas</taxon>
        <taxon>Pseudomonas syringae</taxon>
    </lineage>
</organism>
<dbReference type="EMBL" id="LJQD01000028">
    <property type="protein sequence ID" value="KPX00113.1"/>
    <property type="molecule type" value="Genomic_DNA"/>
</dbReference>
<evidence type="ECO:0000313" key="1">
    <source>
        <dbReference type="EMBL" id="KPX00113.1"/>
    </source>
</evidence>
<evidence type="ECO:0000313" key="2">
    <source>
        <dbReference type="Proteomes" id="UP000050381"/>
    </source>
</evidence>
<dbReference type="Proteomes" id="UP000050381">
    <property type="component" value="Unassembled WGS sequence"/>
</dbReference>
<proteinExistence type="predicted"/>